<dbReference type="PANTHER" id="PTHR36424:SF1">
    <property type="entry name" value="LOW AFFINITY K(+) TRANSPORTER 1-RELATED"/>
    <property type="match status" value="1"/>
</dbReference>
<dbReference type="PANTHER" id="PTHR36424">
    <property type="entry name" value="PHEROMONE-REGULATED MEMBRANE PROTEIN 6"/>
    <property type="match status" value="1"/>
</dbReference>
<protein>
    <recommendedName>
        <fullName evidence="5">Vacuole protein</fullName>
    </recommendedName>
</protein>
<evidence type="ECO:0008006" key="5">
    <source>
        <dbReference type="Google" id="ProtNLM"/>
    </source>
</evidence>
<feature type="region of interest" description="Disordered" evidence="1">
    <location>
        <begin position="444"/>
        <end position="468"/>
    </location>
</feature>
<name>A0A8H3TX31_9TREE</name>
<organism evidence="3 4">
    <name type="scientific">Naganishia liquefaciens</name>
    <dbReference type="NCBI Taxonomy" id="104408"/>
    <lineage>
        <taxon>Eukaryota</taxon>
        <taxon>Fungi</taxon>
        <taxon>Dikarya</taxon>
        <taxon>Basidiomycota</taxon>
        <taxon>Agaricomycotina</taxon>
        <taxon>Tremellomycetes</taxon>
        <taxon>Filobasidiales</taxon>
        <taxon>Filobasidiaceae</taxon>
        <taxon>Naganishia</taxon>
    </lineage>
</organism>
<feature type="transmembrane region" description="Helical" evidence="2">
    <location>
        <begin position="209"/>
        <end position="239"/>
    </location>
</feature>
<dbReference type="InterPro" id="IPR031606">
    <property type="entry name" value="Kch1/2"/>
</dbReference>
<dbReference type="GO" id="GO:0005886">
    <property type="term" value="C:plasma membrane"/>
    <property type="evidence" value="ECO:0007669"/>
    <property type="project" value="InterPro"/>
</dbReference>
<keyword evidence="4" id="KW-1185">Reference proteome</keyword>
<dbReference type="EMBL" id="BLZA01000030">
    <property type="protein sequence ID" value="GHJ88697.1"/>
    <property type="molecule type" value="Genomic_DNA"/>
</dbReference>
<reference evidence="3" key="1">
    <citation type="submission" date="2020-07" db="EMBL/GenBank/DDBJ databases">
        <title>Draft Genome Sequence of a Deep-Sea Yeast, Naganishia (Cryptococcus) liquefaciens strain N6.</title>
        <authorList>
            <person name="Han Y.W."/>
            <person name="Kajitani R."/>
            <person name="Morimoto H."/>
            <person name="Parhat M."/>
            <person name="Tsubouchi H."/>
            <person name="Bakenova O."/>
            <person name="Ogata M."/>
            <person name="Argunhan B."/>
            <person name="Aoki R."/>
            <person name="Kajiwara S."/>
            <person name="Itoh T."/>
            <person name="Iwasaki H."/>
        </authorList>
    </citation>
    <scope>NUCLEOTIDE SEQUENCE</scope>
    <source>
        <strain evidence="3">N6</strain>
    </source>
</reference>
<feature type="transmembrane region" description="Helical" evidence="2">
    <location>
        <begin position="37"/>
        <end position="66"/>
    </location>
</feature>
<dbReference type="Proteomes" id="UP000620104">
    <property type="component" value="Unassembled WGS sequence"/>
</dbReference>
<proteinExistence type="predicted"/>
<dbReference type="OrthoDB" id="2128042at2759"/>
<feature type="transmembrane region" description="Helical" evidence="2">
    <location>
        <begin position="86"/>
        <end position="104"/>
    </location>
</feature>
<dbReference type="Pfam" id="PF16944">
    <property type="entry name" value="KCH"/>
    <property type="match status" value="1"/>
</dbReference>
<evidence type="ECO:0000313" key="3">
    <source>
        <dbReference type="EMBL" id="GHJ88697.1"/>
    </source>
</evidence>
<sequence>MCCQAKWKRQAIPEHKFDFIDTAEFHTNDWFTRFRYLFVYIFLLKNLAVYALDIYTAATMIASSTWTNVIYRKCGNDCAIKIPFDIAKWVFVGCIAFGFLLLGYETWKARRVIKSRDIGLAYTSIYVNDYYSLKSYDTFCFFCQISNSTKKQDEFAFFVFFQFKDWKRLLLSDAPRQAINACTLYSFAYANNFQTHDLPAYWDNSVSTLLLLLAMVATVALFACSLLLMITAAVCYVPLVCYIQGNLKEYCCYKVDKRIGELLRHRQRIRIRRQLALEKQADQGGVLKDRNGKVVGTLAQPTLPTLEFMEDDDDMRMQNQRTGRRKSIARFARSLSRKPKRLVPAAGTVADEAGVGLPPLSRSMYPSNEVYPLRQGAFGTSAELGDPYGSQVNLAGQAEPFAGTGAYAPASNTYTQYRAAPISYTVLPERSATDHQMQYNQGYQASDTAINPGRGFDDPSSLPYDYPAAQGYSPPGLYDCDVIYREPSLSQQRYAGQARF</sequence>
<accession>A0A8H3TX31</accession>
<comment type="caution">
    <text evidence="3">The sequence shown here is derived from an EMBL/GenBank/DDBJ whole genome shotgun (WGS) entry which is preliminary data.</text>
</comment>
<dbReference type="GO" id="GO:0015079">
    <property type="term" value="F:potassium ion transmembrane transporter activity"/>
    <property type="evidence" value="ECO:0007669"/>
    <property type="project" value="InterPro"/>
</dbReference>
<keyword evidence="2" id="KW-0472">Membrane</keyword>
<evidence type="ECO:0000256" key="2">
    <source>
        <dbReference type="SAM" id="Phobius"/>
    </source>
</evidence>
<keyword evidence="2" id="KW-1133">Transmembrane helix</keyword>
<evidence type="ECO:0000313" key="4">
    <source>
        <dbReference type="Proteomes" id="UP000620104"/>
    </source>
</evidence>
<evidence type="ECO:0000256" key="1">
    <source>
        <dbReference type="SAM" id="MobiDB-lite"/>
    </source>
</evidence>
<gene>
    <name evidence="3" type="ORF">NliqN6_5099</name>
</gene>
<keyword evidence="2" id="KW-0812">Transmembrane</keyword>
<dbReference type="AlphaFoldDB" id="A0A8H3TX31"/>